<dbReference type="RefSeq" id="WP_092075251.1">
    <property type="nucleotide sequence ID" value="NZ_CALFZY010000019.1"/>
</dbReference>
<proteinExistence type="predicted"/>
<reference evidence="3" key="1">
    <citation type="submission" date="2016-10" db="EMBL/GenBank/DDBJ databases">
        <authorList>
            <person name="Varghese N."/>
            <person name="Submissions S."/>
        </authorList>
    </citation>
    <scope>NUCLEOTIDE SEQUENCE [LARGE SCALE GENOMIC DNA]</scope>
    <source>
        <strain evidence="3">DSM 8987</strain>
    </source>
</reference>
<sequence length="117" mass="11638">MHTHPAPTSSASYPVSKSLIQPNLVLQSGIFGTVIGATAALGANLHRVRQEELSLNEAMVDSLAKGAGTGVAAAVATAAVQSVGGSRVTSWVVLLAAATGVGYAINLSGKKKAAATK</sequence>
<protein>
    <submittedName>
        <fullName evidence="2">Uncharacterized protein</fullName>
    </submittedName>
</protein>
<organism evidence="2 3">
    <name type="scientific">Desulfuromonas thiophila</name>
    <dbReference type="NCBI Taxonomy" id="57664"/>
    <lineage>
        <taxon>Bacteria</taxon>
        <taxon>Pseudomonadati</taxon>
        <taxon>Thermodesulfobacteriota</taxon>
        <taxon>Desulfuromonadia</taxon>
        <taxon>Desulfuromonadales</taxon>
        <taxon>Desulfuromonadaceae</taxon>
        <taxon>Desulfuromonas</taxon>
    </lineage>
</organism>
<evidence type="ECO:0000256" key="1">
    <source>
        <dbReference type="SAM" id="Phobius"/>
    </source>
</evidence>
<dbReference type="InterPro" id="IPR058956">
    <property type="entry name" value="MamC"/>
</dbReference>
<dbReference type="Proteomes" id="UP000243205">
    <property type="component" value="Unassembled WGS sequence"/>
</dbReference>
<accession>A0A1G6X058</accession>
<dbReference type="AlphaFoldDB" id="A0A1G6X058"/>
<keyword evidence="1" id="KW-0812">Transmembrane</keyword>
<dbReference type="STRING" id="57664.SAMN05661003_10192"/>
<dbReference type="EMBL" id="FNAQ01000001">
    <property type="protein sequence ID" value="SDD71434.1"/>
    <property type="molecule type" value="Genomic_DNA"/>
</dbReference>
<feature type="transmembrane region" description="Helical" evidence="1">
    <location>
        <begin position="63"/>
        <end position="82"/>
    </location>
</feature>
<dbReference type="Pfam" id="PF26373">
    <property type="entry name" value="MamC"/>
    <property type="match status" value="1"/>
</dbReference>
<evidence type="ECO:0000313" key="3">
    <source>
        <dbReference type="Proteomes" id="UP000243205"/>
    </source>
</evidence>
<keyword evidence="1" id="KW-0472">Membrane</keyword>
<gene>
    <name evidence="2" type="ORF">SAMN05661003_10192</name>
</gene>
<evidence type="ECO:0000313" key="2">
    <source>
        <dbReference type="EMBL" id="SDD71434.1"/>
    </source>
</evidence>
<keyword evidence="1" id="KW-1133">Transmembrane helix</keyword>
<feature type="transmembrane region" description="Helical" evidence="1">
    <location>
        <begin position="24"/>
        <end position="43"/>
    </location>
</feature>
<keyword evidence="3" id="KW-1185">Reference proteome</keyword>
<feature type="transmembrane region" description="Helical" evidence="1">
    <location>
        <begin position="88"/>
        <end position="107"/>
    </location>
</feature>
<name>A0A1G6X058_9BACT</name>